<dbReference type="EMBL" id="BMMS01000025">
    <property type="protein sequence ID" value="GGO95483.1"/>
    <property type="molecule type" value="Genomic_DNA"/>
</dbReference>
<comment type="similarity">
    <text evidence="1">Belongs to the thioesterase family.</text>
</comment>
<gene>
    <name evidence="5" type="ORF">GCM10012280_52780</name>
</gene>
<dbReference type="SMART" id="SM00824">
    <property type="entry name" value="PKS_TE"/>
    <property type="match status" value="1"/>
</dbReference>
<organism evidence="5 6">
    <name type="scientific">Wenjunlia tyrosinilytica</name>
    <dbReference type="NCBI Taxonomy" id="1544741"/>
    <lineage>
        <taxon>Bacteria</taxon>
        <taxon>Bacillati</taxon>
        <taxon>Actinomycetota</taxon>
        <taxon>Actinomycetes</taxon>
        <taxon>Kitasatosporales</taxon>
        <taxon>Streptomycetaceae</taxon>
        <taxon>Wenjunlia</taxon>
    </lineage>
</organism>
<keyword evidence="6" id="KW-1185">Reference proteome</keyword>
<feature type="region of interest" description="Disordered" evidence="3">
    <location>
        <begin position="254"/>
        <end position="274"/>
    </location>
</feature>
<feature type="domain" description="Thioesterase TesA-like" evidence="4">
    <location>
        <begin position="22"/>
        <end position="242"/>
    </location>
</feature>
<dbReference type="PANTHER" id="PTHR11487:SF0">
    <property type="entry name" value="S-ACYL FATTY ACID SYNTHASE THIOESTERASE, MEDIUM CHAIN"/>
    <property type="match status" value="1"/>
</dbReference>
<reference evidence="5" key="1">
    <citation type="journal article" date="2014" name="Int. J. Syst. Evol. Microbiol.">
        <title>Complete genome sequence of Corynebacterium casei LMG S-19264T (=DSM 44701T), isolated from a smear-ripened cheese.</title>
        <authorList>
            <consortium name="US DOE Joint Genome Institute (JGI-PGF)"/>
            <person name="Walter F."/>
            <person name="Albersmeier A."/>
            <person name="Kalinowski J."/>
            <person name="Ruckert C."/>
        </authorList>
    </citation>
    <scope>NUCLEOTIDE SEQUENCE</scope>
    <source>
        <strain evidence="5">CGMCC 4.7201</strain>
    </source>
</reference>
<evidence type="ECO:0000256" key="2">
    <source>
        <dbReference type="ARBA" id="ARBA00022801"/>
    </source>
</evidence>
<dbReference type="InterPro" id="IPR001031">
    <property type="entry name" value="Thioesterase"/>
</dbReference>
<evidence type="ECO:0000259" key="4">
    <source>
        <dbReference type="SMART" id="SM00824"/>
    </source>
</evidence>
<dbReference type="InterPro" id="IPR020802">
    <property type="entry name" value="TesA-like"/>
</dbReference>
<dbReference type="Proteomes" id="UP000641932">
    <property type="component" value="Unassembled WGS sequence"/>
</dbReference>
<dbReference type="AlphaFoldDB" id="A0A917ZV96"/>
<dbReference type="PANTHER" id="PTHR11487">
    <property type="entry name" value="THIOESTERASE"/>
    <property type="match status" value="1"/>
</dbReference>
<dbReference type="Gene3D" id="3.40.50.1820">
    <property type="entry name" value="alpha/beta hydrolase"/>
    <property type="match status" value="1"/>
</dbReference>
<evidence type="ECO:0000313" key="5">
    <source>
        <dbReference type="EMBL" id="GGO95483.1"/>
    </source>
</evidence>
<evidence type="ECO:0000313" key="6">
    <source>
        <dbReference type="Proteomes" id="UP000641932"/>
    </source>
</evidence>
<keyword evidence="2" id="KW-0378">Hydrolase</keyword>
<evidence type="ECO:0000256" key="3">
    <source>
        <dbReference type="SAM" id="MobiDB-lite"/>
    </source>
</evidence>
<sequence>MNPPTPREPGEPGADGEKLTLYCLAHAGGSAMPYSRWNAIVPPSVTVTPLELPGHGARIREPLMRRADLLAAELVRTMRPHRGERFALFGHSFGAVLAYELARRLDQLGLPPAALLVSGRNGPGEPLSHRPIHKLPDDAFITALNRYGGMPQALLDQPELLRMYLPALRADLEIVETYTRPAGPPLDVPLVAFGGRRDSLTDPAGLVAWERETSRAFELALIPGGHFFLEEPDFREALTSRLSRLVAAAPAAAGSGAAGSGTAGAGSVAEPARAADLRARRVVASSRE</sequence>
<dbReference type="SUPFAM" id="SSF53474">
    <property type="entry name" value="alpha/beta-Hydrolases"/>
    <property type="match status" value="1"/>
</dbReference>
<dbReference type="GO" id="GO:0016787">
    <property type="term" value="F:hydrolase activity"/>
    <property type="evidence" value="ECO:0007669"/>
    <property type="project" value="UniProtKB-KW"/>
</dbReference>
<name>A0A917ZV96_9ACTN</name>
<dbReference type="GO" id="GO:0008610">
    <property type="term" value="P:lipid biosynthetic process"/>
    <property type="evidence" value="ECO:0007669"/>
    <property type="project" value="TreeGrafter"/>
</dbReference>
<reference evidence="5" key="2">
    <citation type="submission" date="2020-09" db="EMBL/GenBank/DDBJ databases">
        <authorList>
            <person name="Sun Q."/>
            <person name="Zhou Y."/>
        </authorList>
    </citation>
    <scope>NUCLEOTIDE SEQUENCE</scope>
    <source>
        <strain evidence="5">CGMCC 4.7201</strain>
    </source>
</reference>
<proteinExistence type="inferred from homology"/>
<dbReference type="RefSeq" id="WP_229698763.1">
    <property type="nucleotide sequence ID" value="NZ_BMMS01000025.1"/>
</dbReference>
<protein>
    <submittedName>
        <fullName evidence="5">Thioesterase</fullName>
    </submittedName>
</protein>
<dbReference type="Pfam" id="PF00975">
    <property type="entry name" value="Thioesterase"/>
    <property type="match status" value="1"/>
</dbReference>
<evidence type="ECO:0000256" key="1">
    <source>
        <dbReference type="ARBA" id="ARBA00007169"/>
    </source>
</evidence>
<dbReference type="InterPro" id="IPR029058">
    <property type="entry name" value="AB_hydrolase_fold"/>
</dbReference>
<comment type="caution">
    <text evidence="5">The sequence shown here is derived from an EMBL/GenBank/DDBJ whole genome shotgun (WGS) entry which is preliminary data.</text>
</comment>
<accession>A0A917ZV96</accession>
<dbReference type="InterPro" id="IPR012223">
    <property type="entry name" value="TEII"/>
</dbReference>